<gene>
    <name evidence="2" type="ORF">llap_8238</name>
</gene>
<evidence type="ECO:0000313" key="3">
    <source>
        <dbReference type="Proteomes" id="UP000233556"/>
    </source>
</evidence>
<organism evidence="2 3">
    <name type="scientific">Limosa lapponica baueri</name>
    <dbReference type="NCBI Taxonomy" id="1758121"/>
    <lineage>
        <taxon>Eukaryota</taxon>
        <taxon>Metazoa</taxon>
        <taxon>Chordata</taxon>
        <taxon>Craniata</taxon>
        <taxon>Vertebrata</taxon>
        <taxon>Euteleostomi</taxon>
        <taxon>Archelosauria</taxon>
        <taxon>Archosauria</taxon>
        <taxon>Dinosauria</taxon>
        <taxon>Saurischia</taxon>
        <taxon>Theropoda</taxon>
        <taxon>Coelurosauria</taxon>
        <taxon>Aves</taxon>
        <taxon>Neognathae</taxon>
        <taxon>Neoaves</taxon>
        <taxon>Charadriiformes</taxon>
        <taxon>Scolopacidae</taxon>
        <taxon>Limosa</taxon>
    </lineage>
</organism>
<reference evidence="3" key="1">
    <citation type="submission" date="2017-11" db="EMBL/GenBank/DDBJ databases">
        <authorList>
            <person name="Lima N.C."/>
            <person name="Parody-Merino A.M."/>
            <person name="Battley P.F."/>
            <person name="Fidler A.E."/>
            <person name="Prosdocimi F."/>
        </authorList>
    </citation>
    <scope>NUCLEOTIDE SEQUENCE [LARGE SCALE GENOMIC DNA]</scope>
</reference>
<accession>A0A2I0U622</accession>
<proteinExistence type="predicted"/>
<sequence length="164" mass="17776">MGRMLSHLKSVEDKAPCAVPVKTMQKMKTGIPSETGEELRSCGGGIHLQPGERALNVTSSQTRQITHETTFVETISSRPPAAYQNPLFGHRCGASLKCHLQLATKAEDPSFLILLDVGLGLQICFGNGLEALHNQNSNDTEPSDDVSESNQKTCIKMKGLTNEK</sequence>
<protein>
    <submittedName>
        <fullName evidence="2">Uncharacterized protein</fullName>
    </submittedName>
</protein>
<dbReference type="AlphaFoldDB" id="A0A2I0U622"/>
<feature type="region of interest" description="Disordered" evidence="1">
    <location>
        <begin position="135"/>
        <end position="164"/>
    </location>
</feature>
<reference evidence="3" key="2">
    <citation type="submission" date="2017-12" db="EMBL/GenBank/DDBJ databases">
        <title>Genome sequence of the Bar-tailed Godwit (Limosa lapponica baueri).</title>
        <authorList>
            <person name="Lima N.C.B."/>
            <person name="Parody-Merino A.M."/>
            <person name="Battley P.F."/>
            <person name="Fidler A.E."/>
            <person name="Prosdocimi F."/>
        </authorList>
    </citation>
    <scope>NUCLEOTIDE SEQUENCE [LARGE SCALE GENOMIC DNA]</scope>
</reference>
<keyword evidence="3" id="KW-1185">Reference proteome</keyword>
<evidence type="ECO:0000256" key="1">
    <source>
        <dbReference type="SAM" id="MobiDB-lite"/>
    </source>
</evidence>
<evidence type="ECO:0000313" key="2">
    <source>
        <dbReference type="EMBL" id="PKU41461.1"/>
    </source>
</evidence>
<name>A0A2I0U622_LIMLA</name>
<dbReference type="Proteomes" id="UP000233556">
    <property type="component" value="Unassembled WGS sequence"/>
</dbReference>
<dbReference type="EMBL" id="KZ506114">
    <property type="protein sequence ID" value="PKU41461.1"/>
    <property type="molecule type" value="Genomic_DNA"/>
</dbReference>